<sequence>MPPKSTLDFFAFGAGRRVPQQQAPPGQSTSSASASASAPAPHVASSQLPLRERILQQSSKTLFLDHKQRAMAIAFDPSSSVVVETMEFRLMCSYSQMRMTIPVRSDTCHHLQCCDLDSWVSLFAKFKAMRDPAAPCPVCTQRVLLSTLRVDDWMTVVLRNLPNTKLVLLSQDGSYRSGDTHRVIKRQREEEVILVTQCSEERDDDDENIGLKMEPAWTGARLSDETQDDNGAPPTGDAPPFLIKLEPGEHASTPPDDDEQRRERKSDVSLVSALPSSAQTSVNIEAAAALAGNKTEPTATLSPLDSKTCFQLSYAAEPQYPRRVLPAGWRRWSPYCPRCQTHCKAASEGDGQVQYDGDDAVFECPRCRSARSRCSWPAVRTFMKRRTSMHWQAPSAETAAQSAAPVTAEESSITLEVTEDETVIISGHRLKVGLLGHYLFRGGFSCGERVGGDSQPVEWDSSEGVVWYSSLSLPKTEIDFLETVCDAVVQGEDPIQFNGVAPFRFKFRYEKKLQQTQWNGSNSNNNYGMYTQQQPQSQQYHYYGGAIGAHGEDHNANVPTSPAGATSVVSPSSSGMLPTRSGSFRIQISR</sequence>
<dbReference type="OMA" id="HRAWEMA"/>
<dbReference type="GO" id="GO:0000785">
    <property type="term" value="C:chromatin"/>
    <property type="evidence" value="ECO:0007669"/>
    <property type="project" value="TreeGrafter"/>
</dbReference>
<keyword evidence="8" id="KW-1185">Reference proteome</keyword>
<gene>
    <name evidence="7" type="ORF">BSAL_67565</name>
</gene>
<dbReference type="InterPro" id="IPR004181">
    <property type="entry name" value="Znf_MIZ"/>
</dbReference>
<evidence type="ECO:0000256" key="3">
    <source>
        <dbReference type="ARBA" id="ARBA00022833"/>
    </source>
</evidence>
<dbReference type="GO" id="GO:0061665">
    <property type="term" value="F:SUMO ligase activity"/>
    <property type="evidence" value="ECO:0007669"/>
    <property type="project" value="TreeGrafter"/>
</dbReference>
<evidence type="ECO:0000313" key="8">
    <source>
        <dbReference type="Proteomes" id="UP000051952"/>
    </source>
</evidence>
<keyword evidence="2 4" id="KW-0863">Zinc-finger</keyword>
<reference evidence="8" key="1">
    <citation type="submission" date="2015-09" db="EMBL/GenBank/DDBJ databases">
        <authorList>
            <consortium name="Pathogen Informatics"/>
        </authorList>
    </citation>
    <scope>NUCLEOTIDE SEQUENCE [LARGE SCALE GENOMIC DNA]</scope>
    <source>
        <strain evidence="8">Lake Konstanz</strain>
    </source>
</reference>
<evidence type="ECO:0000259" key="6">
    <source>
        <dbReference type="PROSITE" id="PS51044"/>
    </source>
</evidence>
<feature type="region of interest" description="Disordered" evidence="5">
    <location>
        <begin position="551"/>
        <end position="590"/>
    </location>
</feature>
<feature type="domain" description="SP-RING-type" evidence="6">
    <location>
        <begin position="77"/>
        <end position="163"/>
    </location>
</feature>
<feature type="region of interest" description="Disordered" evidence="5">
    <location>
        <begin position="18"/>
        <end position="47"/>
    </location>
</feature>
<keyword evidence="3" id="KW-0862">Zinc</keyword>
<evidence type="ECO:0000313" key="7">
    <source>
        <dbReference type="EMBL" id="CUF94010.1"/>
    </source>
</evidence>
<feature type="compositionally biased region" description="Polar residues" evidence="5">
    <location>
        <begin position="557"/>
        <end position="590"/>
    </location>
</feature>
<evidence type="ECO:0000256" key="2">
    <source>
        <dbReference type="ARBA" id="ARBA00022771"/>
    </source>
</evidence>
<keyword evidence="1" id="KW-0479">Metal-binding</keyword>
<dbReference type="GO" id="GO:0016925">
    <property type="term" value="P:protein sumoylation"/>
    <property type="evidence" value="ECO:0007669"/>
    <property type="project" value="TreeGrafter"/>
</dbReference>
<dbReference type="Gene3D" id="3.30.40.10">
    <property type="entry name" value="Zinc/RING finger domain, C3HC4 (zinc finger)"/>
    <property type="match status" value="1"/>
</dbReference>
<dbReference type="OrthoDB" id="27975at2759"/>
<evidence type="ECO:0000256" key="4">
    <source>
        <dbReference type="PROSITE-ProRule" id="PRU00452"/>
    </source>
</evidence>
<name>A0A0S4IQ84_BODSA</name>
<dbReference type="InterPro" id="IPR013083">
    <property type="entry name" value="Znf_RING/FYVE/PHD"/>
</dbReference>
<dbReference type="Pfam" id="PF02891">
    <property type="entry name" value="zf-MIZ"/>
    <property type="match status" value="1"/>
</dbReference>
<dbReference type="GO" id="GO:0008270">
    <property type="term" value="F:zinc ion binding"/>
    <property type="evidence" value="ECO:0007669"/>
    <property type="project" value="UniProtKB-KW"/>
</dbReference>
<evidence type="ECO:0000256" key="5">
    <source>
        <dbReference type="SAM" id="MobiDB-lite"/>
    </source>
</evidence>
<dbReference type="Proteomes" id="UP000051952">
    <property type="component" value="Unassembled WGS sequence"/>
</dbReference>
<dbReference type="VEuPathDB" id="TriTrypDB:BSAL_67565"/>
<dbReference type="PANTHER" id="PTHR10782:SF96">
    <property type="entry name" value="SP-RING-TYPE DOMAIN-CONTAINING PROTEIN"/>
    <property type="match status" value="1"/>
</dbReference>
<dbReference type="PANTHER" id="PTHR10782">
    <property type="entry name" value="ZINC FINGER MIZ DOMAIN-CONTAINING PROTEIN"/>
    <property type="match status" value="1"/>
</dbReference>
<feature type="region of interest" description="Disordered" evidence="5">
    <location>
        <begin position="198"/>
        <end position="274"/>
    </location>
</feature>
<protein>
    <submittedName>
        <fullName evidence="7">Zinc finger protein, putative</fullName>
    </submittedName>
</protein>
<proteinExistence type="predicted"/>
<dbReference type="PROSITE" id="PS51044">
    <property type="entry name" value="ZF_SP_RING"/>
    <property type="match status" value="1"/>
</dbReference>
<organism evidence="7 8">
    <name type="scientific">Bodo saltans</name>
    <name type="common">Flagellated protozoan</name>
    <dbReference type="NCBI Taxonomy" id="75058"/>
    <lineage>
        <taxon>Eukaryota</taxon>
        <taxon>Discoba</taxon>
        <taxon>Euglenozoa</taxon>
        <taxon>Kinetoplastea</taxon>
        <taxon>Metakinetoplastina</taxon>
        <taxon>Eubodonida</taxon>
        <taxon>Bodonidae</taxon>
        <taxon>Bodo</taxon>
    </lineage>
</organism>
<evidence type="ECO:0000256" key="1">
    <source>
        <dbReference type="ARBA" id="ARBA00022723"/>
    </source>
</evidence>
<dbReference type="EMBL" id="CYKH01000455">
    <property type="protein sequence ID" value="CUF94010.1"/>
    <property type="molecule type" value="Genomic_DNA"/>
</dbReference>
<dbReference type="AlphaFoldDB" id="A0A0S4IQ84"/>
<accession>A0A0S4IQ84</accession>
<feature type="compositionally biased region" description="Low complexity" evidence="5">
    <location>
        <begin position="19"/>
        <end position="47"/>
    </location>
</feature>